<protein>
    <submittedName>
        <fullName evidence="1">Uncharacterized protein</fullName>
    </submittedName>
</protein>
<organism evidence="1 2">
    <name type="scientific">Octadecabacter temperatus</name>
    <dbReference type="NCBI Taxonomy" id="1458307"/>
    <lineage>
        <taxon>Bacteria</taxon>
        <taxon>Pseudomonadati</taxon>
        <taxon>Pseudomonadota</taxon>
        <taxon>Alphaproteobacteria</taxon>
        <taxon>Rhodobacterales</taxon>
        <taxon>Roseobacteraceae</taxon>
        <taxon>Octadecabacter</taxon>
    </lineage>
</organism>
<dbReference type="AlphaFoldDB" id="A0A0K0Y8T7"/>
<accession>A0A0K0Y8T7</accession>
<proteinExistence type="predicted"/>
<gene>
    <name evidence="1" type="ORF">OSB_27770</name>
</gene>
<evidence type="ECO:0000313" key="2">
    <source>
        <dbReference type="Proteomes" id="UP000067444"/>
    </source>
</evidence>
<keyword evidence="2" id="KW-1185">Reference proteome</keyword>
<evidence type="ECO:0000313" key="1">
    <source>
        <dbReference type="EMBL" id="AKS47301.1"/>
    </source>
</evidence>
<name>A0A0K0Y8T7_9RHOB</name>
<dbReference type="EMBL" id="CP012160">
    <property type="protein sequence ID" value="AKS47301.1"/>
    <property type="molecule type" value="Genomic_DNA"/>
</dbReference>
<dbReference type="KEGG" id="otm:OSB_27770"/>
<reference evidence="1 2" key="1">
    <citation type="journal article" date="2015" name="Genome Announc.">
        <title>Closed Genome Sequence of Octadecabacter temperatus SB1, the First Mesophilic Species of the Genus Octadecabacter.</title>
        <authorList>
            <person name="Voget S."/>
            <person name="Billerbeck S."/>
            <person name="Simon M."/>
            <person name="Daniel R."/>
        </authorList>
    </citation>
    <scope>NUCLEOTIDE SEQUENCE [LARGE SCALE GENOMIC DNA]</scope>
    <source>
        <strain evidence="1 2">SB1</strain>
    </source>
</reference>
<sequence>MFLNSETPKKFRFKMRRPKKEKGSSKVARAVTPLVFTLVGGIFFIVGMFFIYSGQQFTKASVEAELTVVLMDRKRSDDGFVYQPTFQSRSPDGQLVEYVPSIWVSPKPHTEGDVVEGRANWETGELRSVGMMKSSAFMGTIFSLMGSLCFVIGVGIAIWTRRKPTRI</sequence>
<dbReference type="Proteomes" id="UP000067444">
    <property type="component" value="Chromosome"/>
</dbReference>